<reference evidence="2" key="1">
    <citation type="journal article" date="2019" name="MBio">
        <title>Virus Genomes from Deep Sea Sediments Expand the Ocean Megavirome and Support Independent Origins of Viral Gigantism.</title>
        <authorList>
            <person name="Backstrom D."/>
            <person name="Yutin N."/>
            <person name="Jorgensen S.L."/>
            <person name="Dharamshi J."/>
            <person name="Homa F."/>
            <person name="Zaremba-Niedwiedzka K."/>
            <person name="Spang A."/>
            <person name="Wolf Y.I."/>
            <person name="Koonin E.V."/>
            <person name="Ettema T.J."/>
        </authorList>
    </citation>
    <scope>NUCLEOTIDE SEQUENCE</scope>
</reference>
<organism evidence="2">
    <name type="scientific">Pithovirus LCPAC304</name>
    <dbReference type="NCBI Taxonomy" id="2506594"/>
    <lineage>
        <taxon>Viruses</taxon>
        <taxon>Pithoviruses</taxon>
    </lineage>
</organism>
<evidence type="ECO:0000313" key="2">
    <source>
        <dbReference type="EMBL" id="QBK91920.1"/>
    </source>
</evidence>
<gene>
    <name evidence="2" type="ORF">LCPAC304_02610</name>
</gene>
<name>A0A481Z9V2_9VIRU</name>
<feature type="compositionally biased region" description="Acidic residues" evidence="1">
    <location>
        <begin position="7"/>
        <end position="20"/>
    </location>
</feature>
<feature type="region of interest" description="Disordered" evidence="1">
    <location>
        <begin position="1"/>
        <end position="24"/>
    </location>
</feature>
<proteinExistence type="predicted"/>
<evidence type="ECO:0000256" key="1">
    <source>
        <dbReference type="SAM" id="MobiDB-lite"/>
    </source>
</evidence>
<dbReference type="EMBL" id="MK500566">
    <property type="protein sequence ID" value="QBK91920.1"/>
    <property type="molecule type" value="Genomic_DNA"/>
</dbReference>
<accession>A0A481Z9V2</accession>
<sequence length="56" mass="6222">MSAMTEPCEESNDDDDDDNDNNNCSGSAVTVSVMVVHSFSLFITPKTFRGFCKKKR</sequence>
<protein>
    <submittedName>
        <fullName evidence="2">Uncharacterized protein</fullName>
    </submittedName>
</protein>